<comment type="caution">
    <text evidence="1">The sequence shown here is derived from an EMBL/GenBank/DDBJ whole genome shotgun (WGS) entry which is preliminary data.</text>
</comment>
<proteinExistence type="predicted"/>
<evidence type="ECO:0000313" key="1">
    <source>
        <dbReference type="EMBL" id="KAH3856204.1"/>
    </source>
</evidence>
<dbReference type="AlphaFoldDB" id="A0A9D4LEB9"/>
<dbReference type="Proteomes" id="UP000828390">
    <property type="component" value="Unassembled WGS sequence"/>
</dbReference>
<reference evidence="1" key="1">
    <citation type="journal article" date="2019" name="bioRxiv">
        <title>The Genome of the Zebra Mussel, Dreissena polymorpha: A Resource for Invasive Species Research.</title>
        <authorList>
            <person name="McCartney M.A."/>
            <person name="Auch B."/>
            <person name="Kono T."/>
            <person name="Mallez S."/>
            <person name="Zhang Y."/>
            <person name="Obille A."/>
            <person name="Becker A."/>
            <person name="Abrahante J.E."/>
            <person name="Garbe J."/>
            <person name="Badalamenti J.P."/>
            <person name="Herman A."/>
            <person name="Mangelson H."/>
            <person name="Liachko I."/>
            <person name="Sullivan S."/>
            <person name="Sone E.D."/>
            <person name="Koren S."/>
            <person name="Silverstein K.A.T."/>
            <person name="Beckman K.B."/>
            <person name="Gohl D.M."/>
        </authorList>
    </citation>
    <scope>NUCLEOTIDE SEQUENCE</scope>
    <source>
        <strain evidence="1">Duluth1</strain>
        <tissue evidence="1">Whole animal</tissue>
    </source>
</reference>
<protein>
    <submittedName>
        <fullName evidence="1">Uncharacterized protein</fullName>
    </submittedName>
</protein>
<reference evidence="1" key="2">
    <citation type="submission" date="2020-11" db="EMBL/GenBank/DDBJ databases">
        <authorList>
            <person name="McCartney M.A."/>
            <person name="Auch B."/>
            <person name="Kono T."/>
            <person name="Mallez S."/>
            <person name="Becker A."/>
            <person name="Gohl D.M."/>
            <person name="Silverstein K.A.T."/>
            <person name="Koren S."/>
            <person name="Bechman K.B."/>
            <person name="Herman A."/>
            <person name="Abrahante J.E."/>
            <person name="Garbe J."/>
        </authorList>
    </citation>
    <scope>NUCLEOTIDE SEQUENCE</scope>
    <source>
        <strain evidence="1">Duluth1</strain>
        <tissue evidence="1">Whole animal</tissue>
    </source>
</reference>
<keyword evidence="2" id="KW-1185">Reference proteome</keyword>
<accession>A0A9D4LEB9</accession>
<dbReference type="EMBL" id="JAIWYP010000003">
    <property type="protein sequence ID" value="KAH3856204.1"/>
    <property type="molecule type" value="Genomic_DNA"/>
</dbReference>
<organism evidence="1 2">
    <name type="scientific">Dreissena polymorpha</name>
    <name type="common">Zebra mussel</name>
    <name type="synonym">Mytilus polymorpha</name>
    <dbReference type="NCBI Taxonomy" id="45954"/>
    <lineage>
        <taxon>Eukaryota</taxon>
        <taxon>Metazoa</taxon>
        <taxon>Spiralia</taxon>
        <taxon>Lophotrochozoa</taxon>
        <taxon>Mollusca</taxon>
        <taxon>Bivalvia</taxon>
        <taxon>Autobranchia</taxon>
        <taxon>Heteroconchia</taxon>
        <taxon>Euheterodonta</taxon>
        <taxon>Imparidentia</taxon>
        <taxon>Neoheterodontei</taxon>
        <taxon>Myida</taxon>
        <taxon>Dreissenoidea</taxon>
        <taxon>Dreissenidae</taxon>
        <taxon>Dreissena</taxon>
    </lineage>
</organism>
<name>A0A9D4LEB9_DREPO</name>
<evidence type="ECO:0000313" key="2">
    <source>
        <dbReference type="Proteomes" id="UP000828390"/>
    </source>
</evidence>
<gene>
    <name evidence="1" type="ORF">DPMN_098787</name>
</gene>
<sequence>MMFETASGKPLYTITSSGTSDAQVYMQATSTPQGVTSQQSHQTQVQSQPVVSSSPVVTSKNQHSQNSIAVHMPGLPQGFFLQPGTFTIQTTQTGSSTLSQQTVYRIPGTSQQIITSGPLLTTNQNPQTLTNGSPGTSQCTVSLVSQGNQQTSPALTPSVFMYQTPQGIVYSTGSLPDKFNFQQVTSQDSAGQTSVHGQPIIIPMPVSLPAGSQQVLQFSTESVPVTEVSQPVTGAKKRKV</sequence>